<keyword evidence="2" id="KW-1185">Reference proteome</keyword>
<gene>
    <name evidence="1" type="ORF">ADUPG1_007705</name>
</gene>
<name>A0ABQ5KQQ1_9EUKA</name>
<dbReference type="Proteomes" id="UP001057375">
    <property type="component" value="Unassembled WGS sequence"/>
</dbReference>
<sequence>MPEKEHKSMRLCVSDFNEYINALSDILQKHSSPISDYVRSYIKNSSVKTMIWIQFLLQPNVGSVVVGETKSYTYVEYSVRCFSQTPKSTIHFWRHLTGMEDENFSSYTWHHIVPLRFGGEDNRYNSIPVT</sequence>
<reference evidence="1" key="1">
    <citation type="submission" date="2022-03" db="EMBL/GenBank/DDBJ databases">
        <title>Draft genome sequence of Aduncisulcus paluster, a free-living microaerophilic Fornicata.</title>
        <authorList>
            <person name="Yuyama I."/>
            <person name="Kume K."/>
            <person name="Tamura T."/>
            <person name="Inagaki Y."/>
            <person name="Hashimoto T."/>
        </authorList>
    </citation>
    <scope>NUCLEOTIDE SEQUENCE</scope>
    <source>
        <strain evidence="1">NY0171</strain>
    </source>
</reference>
<evidence type="ECO:0000313" key="1">
    <source>
        <dbReference type="EMBL" id="GKT34336.1"/>
    </source>
</evidence>
<accession>A0ABQ5KQQ1</accession>
<comment type="caution">
    <text evidence="1">The sequence shown here is derived from an EMBL/GenBank/DDBJ whole genome shotgun (WGS) entry which is preliminary data.</text>
</comment>
<feature type="non-terminal residue" evidence="1">
    <location>
        <position position="130"/>
    </location>
</feature>
<protein>
    <recommendedName>
        <fullName evidence="3">HNH endonuclease</fullName>
    </recommendedName>
</protein>
<evidence type="ECO:0008006" key="3">
    <source>
        <dbReference type="Google" id="ProtNLM"/>
    </source>
</evidence>
<proteinExistence type="predicted"/>
<organism evidence="1 2">
    <name type="scientific">Aduncisulcus paluster</name>
    <dbReference type="NCBI Taxonomy" id="2918883"/>
    <lineage>
        <taxon>Eukaryota</taxon>
        <taxon>Metamonada</taxon>
        <taxon>Carpediemonas-like organisms</taxon>
        <taxon>Aduncisulcus</taxon>
    </lineage>
</organism>
<evidence type="ECO:0000313" key="2">
    <source>
        <dbReference type="Proteomes" id="UP001057375"/>
    </source>
</evidence>
<dbReference type="EMBL" id="BQXS01010797">
    <property type="protein sequence ID" value="GKT34336.1"/>
    <property type="molecule type" value="Genomic_DNA"/>
</dbReference>